<dbReference type="GO" id="GO:0048038">
    <property type="term" value="F:quinone binding"/>
    <property type="evidence" value="ECO:0007669"/>
    <property type="project" value="TreeGrafter"/>
</dbReference>
<dbReference type="PRINTS" id="PR00081">
    <property type="entry name" value="GDHRDH"/>
</dbReference>
<dbReference type="SMART" id="SM00822">
    <property type="entry name" value="PKS_KR"/>
    <property type="match status" value="1"/>
</dbReference>
<evidence type="ECO:0000256" key="2">
    <source>
        <dbReference type="ARBA" id="ARBA00022857"/>
    </source>
</evidence>
<evidence type="ECO:0000256" key="3">
    <source>
        <dbReference type="ARBA" id="ARBA00023002"/>
    </source>
</evidence>
<dbReference type="SUPFAM" id="SSF51735">
    <property type="entry name" value="NAD(P)-binding Rossmann-fold domains"/>
    <property type="match status" value="1"/>
</dbReference>
<sequence>MFAQKTAIVTGATRGIGKAIANVLAANGAQTILIGRDPQRVKDTEQLFQSTYGGGHHGVVLDITNKDDVAEAVKQFSKERSSLDFLVNSAGISRDGLLIQIKDQDVQESMETNLLGTMRMCQHVSKAMIRKKKGGCIINLSSVVGIHGNQGQSVYAASKAGVIGLTKSMAKELGPWKIRSNVIAPGYIETDMTADILKNKEQREAIISGIPLRRFGSVEDVAEAALFLARCQYMNGHVLQVDGGMFI</sequence>
<gene>
    <name evidence="5" type="ORF">BCR43DRAFT_486482</name>
</gene>
<dbReference type="InterPro" id="IPR002347">
    <property type="entry name" value="SDR_fam"/>
</dbReference>
<protein>
    <submittedName>
        <fullName evidence="5">Carbonyl reductase family member 4-like protein</fullName>
    </submittedName>
</protein>
<comment type="caution">
    <text evidence="5">The sequence shown here is derived from an EMBL/GenBank/DDBJ whole genome shotgun (WGS) entry which is preliminary data.</text>
</comment>
<comment type="similarity">
    <text evidence="1">Belongs to the short-chain dehydrogenases/reductases (SDR) family.</text>
</comment>
<evidence type="ECO:0000259" key="4">
    <source>
        <dbReference type="SMART" id="SM00822"/>
    </source>
</evidence>
<dbReference type="GO" id="GO:0006633">
    <property type="term" value="P:fatty acid biosynthetic process"/>
    <property type="evidence" value="ECO:0007669"/>
    <property type="project" value="TreeGrafter"/>
</dbReference>
<dbReference type="Proteomes" id="UP000242180">
    <property type="component" value="Unassembled WGS sequence"/>
</dbReference>
<accession>A0A1X2HPA5</accession>
<dbReference type="Pfam" id="PF13561">
    <property type="entry name" value="adh_short_C2"/>
    <property type="match status" value="1"/>
</dbReference>
<dbReference type="InterPro" id="IPR036291">
    <property type="entry name" value="NAD(P)-bd_dom_sf"/>
</dbReference>
<feature type="domain" description="Ketoreductase" evidence="4">
    <location>
        <begin position="5"/>
        <end position="191"/>
    </location>
</feature>
<keyword evidence="2" id="KW-0521">NADP</keyword>
<evidence type="ECO:0000313" key="5">
    <source>
        <dbReference type="EMBL" id="ORZ01169.1"/>
    </source>
</evidence>
<dbReference type="FunFam" id="3.40.50.720:FF:000173">
    <property type="entry name" value="3-oxoacyl-[acyl-carrier protein] reductase"/>
    <property type="match status" value="1"/>
</dbReference>
<dbReference type="InParanoid" id="A0A1X2HPA5"/>
<dbReference type="NCBIfam" id="NF005559">
    <property type="entry name" value="PRK07231.1"/>
    <property type="match status" value="1"/>
</dbReference>
<dbReference type="InterPro" id="IPR057326">
    <property type="entry name" value="KR_dom"/>
</dbReference>
<dbReference type="STRING" id="13706.A0A1X2HPA5"/>
<organism evidence="5 6">
    <name type="scientific">Syncephalastrum racemosum</name>
    <name type="common">Filamentous fungus</name>
    <dbReference type="NCBI Taxonomy" id="13706"/>
    <lineage>
        <taxon>Eukaryota</taxon>
        <taxon>Fungi</taxon>
        <taxon>Fungi incertae sedis</taxon>
        <taxon>Mucoromycota</taxon>
        <taxon>Mucoromycotina</taxon>
        <taxon>Mucoromycetes</taxon>
        <taxon>Mucorales</taxon>
        <taxon>Syncephalastraceae</taxon>
        <taxon>Syncephalastrum</taxon>
    </lineage>
</organism>
<dbReference type="GO" id="GO:0016616">
    <property type="term" value="F:oxidoreductase activity, acting on the CH-OH group of donors, NAD or NADP as acceptor"/>
    <property type="evidence" value="ECO:0007669"/>
    <property type="project" value="TreeGrafter"/>
</dbReference>
<dbReference type="InterPro" id="IPR020904">
    <property type="entry name" value="Sc_DH/Rdtase_CS"/>
</dbReference>
<keyword evidence="6" id="KW-1185">Reference proteome</keyword>
<dbReference type="Gene3D" id="3.40.50.720">
    <property type="entry name" value="NAD(P)-binding Rossmann-like Domain"/>
    <property type="match status" value="1"/>
</dbReference>
<dbReference type="OMA" id="TCMITGG"/>
<name>A0A1X2HPA5_SYNRA</name>
<dbReference type="PANTHER" id="PTHR42760:SF133">
    <property type="entry name" value="3-OXOACYL-[ACYL-CARRIER-PROTEIN] REDUCTASE"/>
    <property type="match status" value="1"/>
</dbReference>
<dbReference type="OrthoDB" id="47007at2759"/>
<evidence type="ECO:0000256" key="1">
    <source>
        <dbReference type="ARBA" id="ARBA00006484"/>
    </source>
</evidence>
<evidence type="ECO:0000313" key="6">
    <source>
        <dbReference type="Proteomes" id="UP000242180"/>
    </source>
</evidence>
<reference evidence="5 6" key="1">
    <citation type="submission" date="2016-07" db="EMBL/GenBank/DDBJ databases">
        <title>Pervasive Adenine N6-methylation of Active Genes in Fungi.</title>
        <authorList>
            <consortium name="DOE Joint Genome Institute"/>
            <person name="Mondo S.J."/>
            <person name="Dannebaum R.O."/>
            <person name="Kuo R.C."/>
            <person name="Labutti K."/>
            <person name="Haridas S."/>
            <person name="Kuo A."/>
            <person name="Salamov A."/>
            <person name="Ahrendt S.R."/>
            <person name="Lipzen A."/>
            <person name="Sullivan W."/>
            <person name="Andreopoulos W.B."/>
            <person name="Clum A."/>
            <person name="Lindquist E."/>
            <person name="Daum C."/>
            <person name="Ramamoorthy G.K."/>
            <person name="Gryganskyi A."/>
            <person name="Culley D."/>
            <person name="Magnuson J.K."/>
            <person name="James T.Y."/>
            <person name="O'Malley M.A."/>
            <person name="Stajich J.E."/>
            <person name="Spatafora J.W."/>
            <person name="Visel A."/>
            <person name="Grigoriev I.V."/>
        </authorList>
    </citation>
    <scope>NUCLEOTIDE SEQUENCE [LARGE SCALE GENOMIC DNA]</scope>
    <source>
        <strain evidence="5 6">NRRL 2496</strain>
    </source>
</reference>
<keyword evidence="3" id="KW-0560">Oxidoreductase</keyword>
<dbReference type="AlphaFoldDB" id="A0A1X2HPA5"/>
<dbReference type="PANTHER" id="PTHR42760">
    <property type="entry name" value="SHORT-CHAIN DEHYDROGENASES/REDUCTASES FAMILY MEMBER"/>
    <property type="match status" value="1"/>
</dbReference>
<dbReference type="EMBL" id="MCGN01000002">
    <property type="protein sequence ID" value="ORZ01169.1"/>
    <property type="molecule type" value="Genomic_DNA"/>
</dbReference>
<proteinExistence type="inferred from homology"/>
<dbReference type="PROSITE" id="PS00061">
    <property type="entry name" value="ADH_SHORT"/>
    <property type="match status" value="1"/>
</dbReference>
<dbReference type="FunCoup" id="A0A1X2HPA5">
    <property type="interactions" value="181"/>
</dbReference>
<dbReference type="PRINTS" id="PR00080">
    <property type="entry name" value="SDRFAMILY"/>
</dbReference>